<organism evidence="1 2">
    <name type="scientific">Fibroporia radiculosa</name>
    <dbReference type="NCBI Taxonomy" id="599839"/>
    <lineage>
        <taxon>Eukaryota</taxon>
        <taxon>Fungi</taxon>
        <taxon>Dikarya</taxon>
        <taxon>Basidiomycota</taxon>
        <taxon>Agaricomycotina</taxon>
        <taxon>Agaricomycetes</taxon>
        <taxon>Polyporales</taxon>
        <taxon>Fibroporiaceae</taxon>
        <taxon>Fibroporia</taxon>
    </lineage>
</organism>
<evidence type="ECO:0008006" key="3">
    <source>
        <dbReference type="Google" id="ProtNLM"/>
    </source>
</evidence>
<dbReference type="AlphaFoldDB" id="J4G3S7"/>
<reference evidence="1 2" key="1">
    <citation type="journal article" date="2012" name="Appl. Environ. Microbiol.">
        <title>Short-read sequencing for genomic analysis of the brown rot fungus Fibroporia radiculosa.</title>
        <authorList>
            <person name="Tang J.D."/>
            <person name="Perkins A.D."/>
            <person name="Sonstegard T.S."/>
            <person name="Schroeder S.G."/>
            <person name="Burgess S.C."/>
            <person name="Diehl S.V."/>
        </authorList>
    </citation>
    <scope>NUCLEOTIDE SEQUENCE [LARGE SCALE GENOMIC DNA]</scope>
    <source>
        <strain evidence="1 2">TFFH 294</strain>
    </source>
</reference>
<evidence type="ECO:0000313" key="2">
    <source>
        <dbReference type="Proteomes" id="UP000006352"/>
    </source>
</evidence>
<proteinExistence type="predicted"/>
<dbReference type="EMBL" id="HE797011">
    <property type="protein sequence ID" value="CCM00958.1"/>
    <property type="molecule type" value="Genomic_DNA"/>
</dbReference>
<protein>
    <recommendedName>
        <fullName evidence="3">F-box domain-containing protein</fullName>
    </recommendedName>
</protein>
<keyword evidence="2" id="KW-1185">Reference proteome</keyword>
<dbReference type="GeneID" id="24095869"/>
<dbReference type="InParanoid" id="J4G3S7"/>
<dbReference type="HOGENOM" id="CLU_816452_0_0_1"/>
<dbReference type="Proteomes" id="UP000006352">
    <property type="component" value="Unassembled WGS sequence"/>
</dbReference>
<sequence length="340" mass="38586">MGRNADKQCYAWDPDSAAWVSNFRWLNIVEVNTNSANDVFLDALLELPHLTDLALLIYRSGDITLQDVDRCFHALRKLRISVKCGQEYRILKAYKWPKLEHAEVVVSRDVPSDLDWMLMLLEDVVSSFHDSPLRELRIGQDYPWDFTCVARYMSPLRSLRHLRTLQIDISLKFLGFRMRELALSWPELEEYAVRGTRSCHESMKIPLVLVLACPCTADIKWMDKPQARKFNPHGLSLEKIRSYTIEPAGAGGDAGRTAVYDWPVVLQDPSMVGAAREGGSCSSEESLLQSGADGNRGNLTMTRDIVDGGNVRRLTCDLPYVQHAVEALRMIPSYQDGRRV</sequence>
<gene>
    <name evidence="1" type="ORF">FIBRA_03006</name>
</gene>
<dbReference type="RefSeq" id="XP_012180241.1">
    <property type="nucleotide sequence ID" value="XM_012324851.1"/>
</dbReference>
<evidence type="ECO:0000313" key="1">
    <source>
        <dbReference type="EMBL" id="CCM00958.1"/>
    </source>
</evidence>
<name>J4G3S7_9APHY</name>
<accession>J4G3S7</accession>